<feature type="transmembrane region" description="Helical" evidence="5">
    <location>
        <begin position="287"/>
        <end position="309"/>
    </location>
</feature>
<keyword evidence="4 5" id="KW-0472">Membrane</keyword>
<gene>
    <name evidence="7" type="ORF">SAMN02746065_11041</name>
</gene>
<organism evidence="7 8">
    <name type="scientific">Desulfocicer vacuolatum DSM 3385</name>
    <dbReference type="NCBI Taxonomy" id="1121400"/>
    <lineage>
        <taxon>Bacteria</taxon>
        <taxon>Pseudomonadati</taxon>
        <taxon>Thermodesulfobacteriota</taxon>
        <taxon>Desulfobacteria</taxon>
        <taxon>Desulfobacterales</taxon>
        <taxon>Desulfobacteraceae</taxon>
        <taxon>Desulfocicer</taxon>
    </lineage>
</organism>
<dbReference type="NCBIfam" id="TIGR00815">
    <property type="entry name" value="sulP"/>
    <property type="match status" value="1"/>
</dbReference>
<evidence type="ECO:0000256" key="4">
    <source>
        <dbReference type="ARBA" id="ARBA00023136"/>
    </source>
</evidence>
<keyword evidence="3 5" id="KW-1133">Transmembrane helix</keyword>
<dbReference type="InterPro" id="IPR002645">
    <property type="entry name" value="STAS_dom"/>
</dbReference>
<dbReference type="PROSITE" id="PS50801">
    <property type="entry name" value="STAS"/>
    <property type="match status" value="1"/>
</dbReference>
<dbReference type="AlphaFoldDB" id="A0A1W2C1L9"/>
<evidence type="ECO:0000256" key="1">
    <source>
        <dbReference type="ARBA" id="ARBA00004141"/>
    </source>
</evidence>
<dbReference type="Pfam" id="PF00916">
    <property type="entry name" value="Sulfate_transp"/>
    <property type="match status" value="1"/>
</dbReference>
<dbReference type="InterPro" id="IPR036513">
    <property type="entry name" value="STAS_dom_sf"/>
</dbReference>
<feature type="transmembrane region" description="Helical" evidence="5">
    <location>
        <begin position="81"/>
        <end position="111"/>
    </location>
</feature>
<keyword evidence="8" id="KW-1185">Reference proteome</keyword>
<evidence type="ECO:0000259" key="6">
    <source>
        <dbReference type="PROSITE" id="PS50801"/>
    </source>
</evidence>
<feature type="transmembrane region" description="Helical" evidence="5">
    <location>
        <begin position="254"/>
        <end position="275"/>
    </location>
</feature>
<feature type="transmembrane region" description="Helical" evidence="5">
    <location>
        <begin position="123"/>
        <end position="145"/>
    </location>
</feature>
<name>A0A1W2C1L9_9BACT</name>
<dbReference type="PANTHER" id="PTHR11814">
    <property type="entry name" value="SULFATE TRANSPORTER"/>
    <property type="match status" value="1"/>
</dbReference>
<dbReference type="CDD" id="cd07042">
    <property type="entry name" value="STAS_SulP_like_sulfate_transporter"/>
    <property type="match status" value="1"/>
</dbReference>
<dbReference type="InterPro" id="IPR001902">
    <property type="entry name" value="SLC26A/SulP_fam"/>
</dbReference>
<protein>
    <submittedName>
        <fullName evidence="7">Sulfate permease, SulP family</fullName>
    </submittedName>
</protein>
<dbReference type="Proteomes" id="UP000192418">
    <property type="component" value="Unassembled WGS sequence"/>
</dbReference>
<feature type="domain" description="STAS" evidence="6">
    <location>
        <begin position="432"/>
        <end position="543"/>
    </location>
</feature>
<dbReference type="RefSeq" id="WP_084069214.1">
    <property type="nucleotide sequence ID" value="NZ_FWXY01000010.1"/>
</dbReference>
<dbReference type="EMBL" id="FWXY01000010">
    <property type="protein sequence ID" value="SMC78628.1"/>
    <property type="molecule type" value="Genomic_DNA"/>
</dbReference>
<sequence length="584" mass="62693">MGFKMTPASLCVFKEPFCQNTLINDIISGIIVGIVALPLAIAFAIASGVSPEQGIYTAVVAGFLISVFSGSKIQIGGPTGAFIIVVFGIVQEFGYSGLAVATIMAGVLLVLMGLTRMGQAIRFIPYPMTIGFTSGIALIIFTTQVQDFLGLSIPKGSAGFLDKCLAYAHHFSTLDIQTAVIGVSSILIMTFWPKVTKKVPGSVIAILATTVAVSLFGLSVDTIGSRFGAIPTALPTPALPHVSFEMIHKLSSPALTIALLAAIESLLCAVVADGITGDHHDSNMELVAQGIANIVVPMFGGIPATGAIARTATNIKSGGKTPVAGIVHAATLLLIMLCFGKWATLIPMATLAAILMVVAYHMSEWRYFVKLFKSPKNDLLVMLATFFLTVFVDLTIAIEAGVVLSAILFMNRMSQATVIRRNTQDFKNDRHALKDRDVPESVEVFEIQGPFFFGAANRFKDTLQIVGKTPKVLILRCRHILFIDATALHALEELVEKTQKQGTLILLSGIHAQPLITLEQSGLYYTIGEDNIFGNIDSALNRARQVMGLPELPPPEPFIPTVERERVEKPTCKTRKKLILAANE</sequence>
<feature type="transmembrane region" description="Helical" evidence="5">
    <location>
        <begin position="26"/>
        <end position="47"/>
    </location>
</feature>
<feature type="transmembrane region" description="Helical" evidence="5">
    <location>
        <begin position="199"/>
        <end position="218"/>
    </location>
</feature>
<feature type="transmembrane region" description="Helical" evidence="5">
    <location>
        <begin position="346"/>
        <end position="363"/>
    </location>
</feature>
<evidence type="ECO:0000256" key="2">
    <source>
        <dbReference type="ARBA" id="ARBA00022692"/>
    </source>
</evidence>
<proteinExistence type="predicted"/>
<dbReference type="STRING" id="1121400.SAMN02746065_11041"/>
<keyword evidence="2 5" id="KW-0812">Transmembrane</keyword>
<evidence type="ECO:0000313" key="7">
    <source>
        <dbReference type="EMBL" id="SMC78628.1"/>
    </source>
</evidence>
<comment type="subcellular location">
    <subcellularLocation>
        <location evidence="1">Membrane</location>
        <topology evidence="1">Multi-pass membrane protein</topology>
    </subcellularLocation>
</comment>
<reference evidence="7 8" key="1">
    <citation type="submission" date="2017-04" db="EMBL/GenBank/DDBJ databases">
        <authorList>
            <person name="Afonso C.L."/>
            <person name="Miller P.J."/>
            <person name="Scott M.A."/>
            <person name="Spackman E."/>
            <person name="Goraichik I."/>
            <person name="Dimitrov K.M."/>
            <person name="Suarez D.L."/>
            <person name="Swayne D.E."/>
        </authorList>
    </citation>
    <scope>NUCLEOTIDE SEQUENCE [LARGE SCALE GENOMIC DNA]</scope>
    <source>
        <strain evidence="7 8">DSM 3385</strain>
    </source>
</reference>
<dbReference type="Gene3D" id="3.30.750.24">
    <property type="entry name" value="STAS domain"/>
    <property type="match status" value="1"/>
</dbReference>
<evidence type="ECO:0000256" key="5">
    <source>
        <dbReference type="SAM" id="Phobius"/>
    </source>
</evidence>
<dbReference type="SUPFAM" id="SSF52091">
    <property type="entry name" value="SpoIIaa-like"/>
    <property type="match status" value="1"/>
</dbReference>
<dbReference type="Pfam" id="PF01740">
    <property type="entry name" value="STAS"/>
    <property type="match status" value="1"/>
</dbReference>
<evidence type="ECO:0000313" key="8">
    <source>
        <dbReference type="Proteomes" id="UP000192418"/>
    </source>
</evidence>
<dbReference type="GO" id="GO:0055085">
    <property type="term" value="P:transmembrane transport"/>
    <property type="evidence" value="ECO:0007669"/>
    <property type="project" value="InterPro"/>
</dbReference>
<accession>A0A1W2C1L9</accession>
<dbReference type="GO" id="GO:0016020">
    <property type="term" value="C:membrane"/>
    <property type="evidence" value="ECO:0007669"/>
    <property type="project" value="UniProtKB-SubCell"/>
</dbReference>
<dbReference type="InterPro" id="IPR011547">
    <property type="entry name" value="SLC26A/SulP_dom"/>
</dbReference>
<feature type="transmembrane region" description="Helical" evidence="5">
    <location>
        <begin position="54"/>
        <end position="75"/>
    </location>
</feature>
<feature type="transmembrane region" description="Helical" evidence="5">
    <location>
        <begin position="383"/>
        <end position="410"/>
    </location>
</feature>
<evidence type="ECO:0000256" key="3">
    <source>
        <dbReference type="ARBA" id="ARBA00022989"/>
    </source>
</evidence>